<comment type="caution">
    <text evidence="2">The sequence shown here is derived from an EMBL/GenBank/DDBJ whole genome shotgun (WGS) entry which is preliminary data.</text>
</comment>
<feature type="transmembrane region" description="Helical" evidence="1">
    <location>
        <begin position="6"/>
        <end position="24"/>
    </location>
</feature>
<protein>
    <submittedName>
        <fullName evidence="2">Uncharacterized protein</fullName>
    </submittedName>
</protein>
<keyword evidence="1" id="KW-0812">Transmembrane</keyword>
<name>A0ABW3FT10_9PSEU</name>
<accession>A0ABW3FT10</accession>
<keyword evidence="3" id="KW-1185">Reference proteome</keyword>
<evidence type="ECO:0000313" key="2">
    <source>
        <dbReference type="EMBL" id="MFD0919841.1"/>
    </source>
</evidence>
<gene>
    <name evidence="2" type="ORF">ACFQ16_08800</name>
</gene>
<keyword evidence="1" id="KW-0472">Membrane</keyword>
<organism evidence="2 3">
    <name type="scientific">Saccharopolyspora rosea</name>
    <dbReference type="NCBI Taxonomy" id="524884"/>
    <lineage>
        <taxon>Bacteria</taxon>
        <taxon>Bacillati</taxon>
        <taxon>Actinomycetota</taxon>
        <taxon>Actinomycetes</taxon>
        <taxon>Pseudonocardiales</taxon>
        <taxon>Pseudonocardiaceae</taxon>
        <taxon>Saccharopolyspora</taxon>
    </lineage>
</organism>
<sequence length="85" mass="8835">MAGAVAFTAVKLAAYLFYLGVRSLRELRRAPGAVPAPARTSGSRGAGVGFVALTLTADLWWPFSPVGWPPAPGVGAASRWPAGRR</sequence>
<evidence type="ECO:0000256" key="1">
    <source>
        <dbReference type="SAM" id="Phobius"/>
    </source>
</evidence>
<dbReference type="RefSeq" id="WP_263251871.1">
    <property type="nucleotide sequence ID" value="NZ_BAABLT010000052.1"/>
</dbReference>
<keyword evidence="1" id="KW-1133">Transmembrane helix</keyword>
<proteinExistence type="predicted"/>
<reference evidence="3" key="1">
    <citation type="journal article" date="2019" name="Int. J. Syst. Evol. Microbiol.">
        <title>The Global Catalogue of Microorganisms (GCM) 10K type strain sequencing project: providing services to taxonomists for standard genome sequencing and annotation.</title>
        <authorList>
            <consortium name="The Broad Institute Genomics Platform"/>
            <consortium name="The Broad Institute Genome Sequencing Center for Infectious Disease"/>
            <person name="Wu L."/>
            <person name="Ma J."/>
        </authorList>
    </citation>
    <scope>NUCLEOTIDE SEQUENCE [LARGE SCALE GENOMIC DNA]</scope>
    <source>
        <strain evidence="3">CCUG 56401</strain>
    </source>
</reference>
<dbReference type="EMBL" id="JBHTIW010000004">
    <property type="protein sequence ID" value="MFD0919841.1"/>
    <property type="molecule type" value="Genomic_DNA"/>
</dbReference>
<dbReference type="Proteomes" id="UP001597018">
    <property type="component" value="Unassembled WGS sequence"/>
</dbReference>
<evidence type="ECO:0000313" key="3">
    <source>
        <dbReference type="Proteomes" id="UP001597018"/>
    </source>
</evidence>